<evidence type="ECO:0000256" key="2">
    <source>
        <dbReference type="ARBA" id="ARBA00022490"/>
    </source>
</evidence>
<comment type="subcellular location">
    <subcellularLocation>
        <location evidence="1">Cytoplasm</location>
        <location evidence="1">Cytoskeleton</location>
        <location evidence="1">Cilium basal body</location>
    </subcellularLocation>
</comment>
<evidence type="ECO:0000256" key="6">
    <source>
        <dbReference type="ARBA" id="ARBA00038411"/>
    </source>
</evidence>
<reference evidence="10" key="1">
    <citation type="submission" date="2016-06" db="UniProtKB">
        <authorList>
            <consortium name="WormBaseParasite"/>
        </authorList>
    </citation>
    <scope>IDENTIFICATION</scope>
</reference>
<dbReference type="Proteomes" id="UP000272942">
    <property type="component" value="Unassembled WGS sequence"/>
</dbReference>
<dbReference type="OrthoDB" id="184109at2759"/>
<dbReference type="GO" id="GO:0060271">
    <property type="term" value="P:cilium assembly"/>
    <property type="evidence" value="ECO:0007669"/>
    <property type="project" value="TreeGrafter"/>
</dbReference>
<keyword evidence="4" id="KW-0206">Cytoskeleton</keyword>
<dbReference type="GO" id="GO:0036038">
    <property type="term" value="C:MKS complex"/>
    <property type="evidence" value="ECO:0007669"/>
    <property type="project" value="TreeGrafter"/>
</dbReference>
<dbReference type="PANTHER" id="PTHR12968:SF2">
    <property type="entry name" value="B9 DOMAIN-CONTAINING PROTEIN 2"/>
    <property type="match status" value="1"/>
</dbReference>
<evidence type="ECO:0000256" key="5">
    <source>
        <dbReference type="ARBA" id="ARBA00023273"/>
    </source>
</evidence>
<dbReference type="EMBL" id="UZAN01056393">
    <property type="protein sequence ID" value="VDP91239.1"/>
    <property type="molecule type" value="Genomic_DNA"/>
</dbReference>
<dbReference type="AlphaFoldDB" id="A0A183B432"/>
<comment type="similarity">
    <text evidence="6">Belongs to the B9D family.</text>
</comment>
<evidence type="ECO:0000313" key="9">
    <source>
        <dbReference type="Proteomes" id="UP000272942"/>
    </source>
</evidence>
<keyword evidence="5" id="KW-0966">Cell projection</keyword>
<name>A0A183B432_9TREM</name>
<evidence type="ECO:0000256" key="1">
    <source>
        <dbReference type="ARBA" id="ARBA00004120"/>
    </source>
</evidence>
<evidence type="ECO:0000256" key="7">
    <source>
        <dbReference type="ARBA" id="ARBA00039272"/>
    </source>
</evidence>
<dbReference type="PROSITE" id="PS51381">
    <property type="entry name" value="C2_B9"/>
    <property type="match status" value="1"/>
</dbReference>
<gene>
    <name evidence="8" type="ORF">ECPE_LOCUS13967</name>
</gene>
<evidence type="ECO:0000256" key="4">
    <source>
        <dbReference type="ARBA" id="ARBA00023212"/>
    </source>
</evidence>
<dbReference type="InterPro" id="IPR010796">
    <property type="entry name" value="C2_B9-type_dom"/>
</dbReference>
<proteinExistence type="inferred from homology"/>
<dbReference type="PANTHER" id="PTHR12968">
    <property type="entry name" value="B9 DOMAIN-CONTAINING"/>
    <property type="match status" value="1"/>
</dbReference>
<keyword evidence="2" id="KW-0963">Cytoplasm</keyword>
<dbReference type="WBParaSite" id="ECPE_0001400701-mRNA-1">
    <property type="protein sequence ID" value="ECPE_0001400701-mRNA-1"/>
    <property type="gene ID" value="ECPE_0001400701"/>
</dbReference>
<sequence length="175" mass="19887">MAELHVIGQIHGARGFPETSLFCKWGVKSGGAWRLLEGVPDGQTQVDCPAVGEVAHFCHPIDLHFATKGLQGWPKLHFQIWHYDWVGRYDIYGYGFCHVPTSPGYHELEVAMWRPVGTALDHITSTYIGGGPHLRRPEIVYNPTDRFYLQTESMGYLDLKLNVILRNFDKFGVEM</sequence>
<dbReference type="Pfam" id="PF07162">
    <property type="entry name" value="B9-C2"/>
    <property type="match status" value="1"/>
</dbReference>
<keyword evidence="9" id="KW-1185">Reference proteome</keyword>
<evidence type="ECO:0000313" key="10">
    <source>
        <dbReference type="WBParaSite" id="ECPE_0001400701-mRNA-1"/>
    </source>
</evidence>
<evidence type="ECO:0000256" key="3">
    <source>
        <dbReference type="ARBA" id="ARBA00022794"/>
    </source>
</evidence>
<reference evidence="8 9" key="2">
    <citation type="submission" date="2018-11" db="EMBL/GenBank/DDBJ databases">
        <authorList>
            <consortium name="Pathogen Informatics"/>
        </authorList>
    </citation>
    <scope>NUCLEOTIDE SEQUENCE [LARGE SCALE GENOMIC DNA]</scope>
    <source>
        <strain evidence="8 9">Egypt</strain>
    </source>
</reference>
<organism evidence="10">
    <name type="scientific">Echinostoma caproni</name>
    <dbReference type="NCBI Taxonomy" id="27848"/>
    <lineage>
        <taxon>Eukaryota</taxon>
        <taxon>Metazoa</taxon>
        <taxon>Spiralia</taxon>
        <taxon>Lophotrochozoa</taxon>
        <taxon>Platyhelminthes</taxon>
        <taxon>Trematoda</taxon>
        <taxon>Digenea</taxon>
        <taxon>Plagiorchiida</taxon>
        <taxon>Echinostomata</taxon>
        <taxon>Echinostomatoidea</taxon>
        <taxon>Echinostomatidae</taxon>
        <taxon>Echinostoma</taxon>
    </lineage>
</organism>
<evidence type="ECO:0000313" key="8">
    <source>
        <dbReference type="EMBL" id="VDP91239.1"/>
    </source>
</evidence>
<accession>A0A183B432</accession>
<keyword evidence="3" id="KW-0970">Cilium biogenesis/degradation</keyword>
<protein>
    <recommendedName>
        <fullName evidence="7">B9 domain-containing protein 2</fullName>
    </recommendedName>
</protein>